<dbReference type="PROSITE" id="PS51257">
    <property type="entry name" value="PROKAR_LIPOPROTEIN"/>
    <property type="match status" value="1"/>
</dbReference>
<feature type="chain" id="PRO_5026964459" evidence="2">
    <location>
        <begin position="21"/>
        <end position="90"/>
    </location>
</feature>
<feature type="region of interest" description="Disordered" evidence="1">
    <location>
        <begin position="71"/>
        <end position="90"/>
    </location>
</feature>
<evidence type="ECO:0000256" key="1">
    <source>
        <dbReference type="SAM" id="MobiDB-lite"/>
    </source>
</evidence>
<sequence length="90" mass="9632">MRTLTILLAAVATLTLGACATSPRYDRQFGSSVRLMQAQQTLHPEASRNRSPVNGLDPQAAAAAYQNYQQSFSTKEDQSGAFSIGVGGKR</sequence>
<dbReference type="Proteomes" id="UP000481037">
    <property type="component" value="Unassembled WGS sequence"/>
</dbReference>
<dbReference type="AlphaFoldDB" id="A0A6L5QSM4"/>
<dbReference type="EMBL" id="WKJM01000050">
    <property type="protein sequence ID" value="MRX11831.1"/>
    <property type="molecule type" value="Genomic_DNA"/>
</dbReference>
<feature type="region of interest" description="Disordered" evidence="1">
    <location>
        <begin position="41"/>
        <end position="60"/>
    </location>
</feature>
<comment type="caution">
    <text evidence="3">The sequence shown here is derived from an EMBL/GenBank/DDBJ whole genome shotgun (WGS) entry which is preliminary data.</text>
</comment>
<name>A0A6L5QSM4_9BURK</name>
<accession>A0A6L5QSM4</accession>
<organism evidence="3 4">
    <name type="scientific">Duganella alba</name>
    <dbReference type="NCBI Taxonomy" id="2666081"/>
    <lineage>
        <taxon>Bacteria</taxon>
        <taxon>Pseudomonadati</taxon>
        <taxon>Pseudomonadota</taxon>
        <taxon>Betaproteobacteria</taxon>
        <taxon>Burkholderiales</taxon>
        <taxon>Oxalobacteraceae</taxon>
        <taxon>Telluria group</taxon>
        <taxon>Duganella</taxon>
    </lineage>
</organism>
<reference evidence="3 4" key="1">
    <citation type="submission" date="2019-11" db="EMBL/GenBank/DDBJ databases">
        <title>Novel species isolated from a subtropical stream in China.</title>
        <authorList>
            <person name="Lu H."/>
        </authorList>
    </citation>
    <scope>NUCLEOTIDE SEQUENCE [LARGE SCALE GENOMIC DNA]</scope>
    <source>
        <strain evidence="3 4">FT25W</strain>
    </source>
</reference>
<proteinExistence type="predicted"/>
<protein>
    <submittedName>
        <fullName evidence="3">Pilus assembly protein</fullName>
    </submittedName>
</protein>
<feature type="signal peptide" evidence="2">
    <location>
        <begin position="1"/>
        <end position="20"/>
    </location>
</feature>
<evidence type="ECO:0000313" key="3">
    <source>
        <dbReference type="EMBL" id="MRX11831.1"/>
    </source>
</evidence>
<evidence type="ECO:0000313" key="4">
    <source>
        <dbReference type="Proteomes" id="UP000481037"/>
    </source>
</evidence>
<evidence type="ECO:0000256" key="2">
    <source>
        <dbReference type="SAM" id="SignalP"/>
    </source>
</evidence>
<gene>
    <name evidence="3" type="ORF">GJ697_28780</name>
</gene>
<keyword evidence="2" id="KW-0732">Signal</keyword>
<keyword evidence="4" id="KW-1185">Reference proteome</keyword>
<dbReference type="RefSeq" id="WP_154370269.1">
    <property type="nucleotide sequence ID" value="NZ_WKJM01000050.1"/>
</dbReference>